<feature type="compositionally biased region" description="Low complexity" evidence="3">
    <location>
        <begin position="749"/>
        <end position="768"/>
    </location>
</feature>
<feature type="domain" description="AAA+ ATPase" evidence="4">
    <location>
        <begin position="1034"/>
        <end position="1175"/>
    </location>
</feature>
<dbReference type="GO" id="GO:0033314">
    <property type="term" value="P:mitotic DNA replication checkpoint signaling"/>
    <property type="evidence" value="ECO:0007669"/>
    <property type="project" value="TreeGrafter"/>
</dbReference>
<feature type="compositionally biased region" description="Basic residues" evidence="3">
    <location>
        <begin position="469"/>
        <end position="479"/>
    </location>
</feature>
<feature type="region of interest" description="Disordered" evidence="3">
    <location>
        <begin position="747"/>
        <end position="772"/>
    </location>
</feature>
<dbReference type="VEuPathDB" id="FungiDB:H257_04119"/>
<name>A0A3R6YDR5_APHAT</name>
<dbReference type="PANTHER" id="PTHR10763">
    <property type="entry name" value="CELL DIVISION CONTROL PROTEIN 6-RELATED"/>
    <property type="match status" value="1"/>
</dbReference>
<dbReference type="Gene3D" id="3.40.50.300">
    <property type="entry name" value="P-loop containing nucleotide triphosphate hydrolases"/>
    <property type="match status" value="2"/>
</dbReference>
<feature type="region of interest" description="Disordered" evidence="3">
    <location>
        <begin position="961"/>
        <end position="986"/>
    </location>
</feature>
<dbReference type="InterPro" id="IPR050311">
    <property type="entry name" value="ORC1/CDC6"/>
</dbReference>
<proteinExistence type="inferred from homology"/>
<feature type="region of interest" description="Disordered" evidence="3">
    <location>
        <begin position="1874"/>
        <end position="1927"/>
    </location>
</feature>
<evidence type="ECO:0000313" key="5">
    <source>
        <dbReference type="EMBL" id="RHZ28029.1"/>
    </source>
</evidence>
<dbReference type="InterPro" id="IPR027417">
    <property type="entry name" value="P-loop_NTPase"/>
</dbReference>
<keyword evidence="2" id="KW-0235">DNA replication</keyword>
<feature type="region of interest" description="Disordered" evidence="3">
    <location>
        <begin position="835"/>
        <end position="876"/>
    </location>
</feature>
<comment type="similarity">
    <text evidence="1">Belongs to the CDC6/cdc18 family.</text>
</comment>
<dbReference type="Pfam" id="PF13401">
    <property type="entry name" value="AAA_22"/>
    <property type="match status" value="1"/>
</dbReference>
<evidence type="ECO:0000259" key="4">
    <source>
        <dbReference type="SMART" id="SM00382"/>
    </source>
</evidence>
<feature type="region of interest" description="Disordered" evidence="3">
    <location>
        <begin position="469"/>
        <end position="496"/>
    </location>
</feature>
<dbReference type="GO" id="GO:0003688">
    <property type="term" value="F:DNA replication origin binding"/>
    <property type="evidence" value="ECO:0007669"/>
    <property type="project" value="TreeGrafter"/>
</dbReference>
<evidence type="ECO:0000256" key="3">
    <source>
        <dbReference type="SAM" id="MobiDB-lite"/>
    </source>
</evidence>
<dbReference type="GO" id="GO:0006270">
    <property type="term" value="P:DNA replication initiation"/>
    <property type="evidence" value="ECO:0007669"/>
    <property type="project" value="TreeGrafter"/>
</dbReference>
<protein>
    <recommendedName>
        <fullName evidence="4">AAA+ ATPase domain-containing protein</fullName>
    </recommendedName>
</protein>
<dbReference type="Gene3D" id="1.10.8.60">
    <property type="match status" value="1"/>
</dbReference>
<dbReference type="VEuPathDB" id="FungiDB:H257_04121"/>
<dbReference type="InterPro" id="IPR049945">
    <property type="entry name" value="AAA_22"/>
</dbReference>
<evidence type="ECO:0000256" key="1">
    <source>
        <dbReference type="ARBA" id="ARBA00006184"/>
    </source>
</evidence>
<feature type="region of interest" description="Disordered" evidence="3">
    <location>
        <begin position="608"/>
        <end position="630"/>
    </location>
</feature>
<sequence length="2076" mass="230446">MLQMATTVDGICGNAKWPALVFDSYQSARDWMVDVTPLENLKPVLDVEDCVLFYFGRCSGQPVTRPEDVLHIAIMPRTRASLSAFTPSVDNVDPLLALAFKEAREFAEATSKLRAMEALVRFIIQDSSYALPGDDEEDNTVDWNEIFESLWYMLEADGWGVLKFNDKLAYSIPSVDFSTFEVGKTVLQSKRLALKKAIEYYASTSCPTSEALWDAVWTQMEQRKQSRMMLMQRIPCFLTPLVDDLSQLVPGKTMFSTKKDAVLQFSRRIPDSTPKKKPRRVLLPTSPVASTHPTTNNETTVVLDDQGMAEPVVAPRKTLKRKMALQPVRAPVYVEKAATTNPRRVASSAYPWGLVWDILSKDYSWMYKSGKFGFDFYSPDGLVFETEESVMEYLVATDMVGEVDRLIKLHGAPTPDQNKENSSLNVLLNATNDVTSHTTAKKQTTKTNQPPQEYDDLVHQVVPTKGLRKAKTLQPKKRLSYSTPKKHNDGSRRLEAKSARNARFDVVSFGQIERVLKDSGWKWVSGSMGYVYCKPHVVVGNKGKTLSGKENVDYFSTKEAFECYVRANNDLMRVIYGAIHGTPVQPSPDVFDMSSDEELVTKVQVGPNKPVEVQAHQQRKPKSKKAPPVDFDEEDVVVVRKKDAGSSTRTIKPSKWLLDEDHHHHGVPDFKVQFANVYKILQQKGWTHRVGMFGYDYYRPNTTAANKKLNETFYHSEADMEAHLKHTGEWNKIADYLVLQHERAQARLSSPSSMSSSSGSDVASPDGSTAVASPPPVGLFCRMWRRLEDNGWTKIAPNDMEGVYMYISPNGTRYKKEELQSHDVEALIAEHKKTDVVELNDSSDSDDMQNDEGQHDNDDNGGMSVDETDKDPIDPAHPSPLEVYIIYVVEHLAYSSLVGRLLGFALRPPPPQRLSRPIFYPQKVPTYLPMSLVRGRIAYKKTRTLAVESTVKTDKVVARNVQQDFTPSPSDATSSKGVDVPPTSPSKKRLFRLEMERVLHNLGPGFTTDAPLLHRAPEWQALVNFVDTCITTGQRKSMFVSGAPGSGKSALMKVMEQHVATAWTACKTSLQVINLNAMSLGDASSVYKAIAAQVTNKECSTAEQATEALSLAFKSTHTTTFLILDEIDVLLKGKGERDLYQLFEWAHHPFSSVIFVGIANSIDLTERCLPLLKSNDCKPVSVVFAPYSYDAICDILKQRVVVGSLTPKPVVDVMAMSYLARKIASTSGDIRTCLSICKASLLAHQANDCQVPVTLQDMLQVMKTNMNAPTPSHWQSLPRMTQLVLFAALQIKADRPGVYNTSAAYDKYCELVRRTMNLSQLLSVGEFNQKLDTLAADGLVEFKKDKTTFKLFGSPERAEKFFASDSSLEVEGWSKTKYSHGQLYLAPDADLMNFKMTVNVFERKRPALVLALELTNPPNTPNEVAIWDIVSAFLISAKCVSRIMLSAQATWYCSPRVENLAHLVPNVTMFETQRGATLKYLCGIFPESIALKSSFAQDRHAASSPQAAMPAVLPSPVGINDANTPSTCTLDSNNASLSPKEIPMEAIWRVLETWQWTRQETSARTWSYMHPTLTSPIHTDVGLRRYLGTSGLMRDVAAAAVANNSPIDRARTITRPPRPAMPMTAKTKKKKTQPRPKLVLGEIEDGLHQLGWKSFEGSLGTVYCKPHVVVFAGGRLKVASCSGVHGVDFFIGSTSLVEYVRGTPALEASVRHVLASDTLVEAESVHANVVAAAPQPPSSSRTPPLPATAALCPAPTLRSHGHKTSSSKAQFAAVFQELTKLGWTRRPSTLGYSYCKPPTDDSNEPTEFFSSADVEAYVRASGEWDRIEQLVQRKRSQRHRVVDDDSCDDVWAQLKAKGWTRKRLADGEVEFHAPLDADGQHATSAEPVVMPGRKRRRRQRPADRNDDDMGEETKARMTGESDELAPQTTVASILEGGEHRRTSALDALSPRYRLKSLVGRDVQWQAAMVFVARSFAVGCGSVCVSGPRGTGKSALVALLEEQVAAECAGRGRQLRPRHVDMSASVPRTSSLFVELANEMTNVQYASDADAMSALEETCRDPSWLTYEHGPPVQFTF</sequence>
<evidence type="ECO:0000256" key="2">
    <source>
        <dbReference type="ARBA" id="ARBA00022705"/>
    </source>
</evidence>
<accession>A0A3R6YDR5</accession>
<dbReference type="SUPFAM" id="SSF52540">
    <property type="entry name" value="P-loop containing nucleoside triphosphate hydrolases"/>
    <property type="match status" value="1"/>
</dbReference>
<feature type="compositionally biased region" description="Basic and acidic residues" evidence="3">
    <location>
        <begin position="486"/>
        <end position="496"/>
    </location>
</feature>
<organism evidence="5 6">
    <name type="scientific">Aphanomyces astaci</name>
    <name type="common">Crayfish plague agent</name>
    <dbReference type="NCBI Taxonomy" id="112090"/>
    <lineage>
        <taxon>Eukaryota</taxon>
        <taxon>Sar</taxon>
        <taxon>Stramenopiles</taxon>
        <taxon>Oomycota</taxon>
        <taxon>Saprolegniomycetes</taxon>
        <taxon>Saprolegniales</taxon>
        <taxon>Verrucalvaceae</taxon>
        <taxon>Aphanomyces</taxon>
    </lineage>
</organism>
<evidence type="ECO:0000313" key="6">
    <source>
        <dbReference type="Proteomes" id="UP000285430"/>
    </source>
</evidence>
<dbReference type="Proteomes" id="UP000285430">
    <property type="component" value="Unassembled WGS sequence"/>
</dbReference>
<dbReference type="EMBL" id="QUTH01002046">
    <property type="protein sequence ID" value="RHZ28029.1"/>
    <property type="molecule type" value="Genomic_DNA"/>
</dbReference>
<feature type="compositionally biased region" description="Polar residues" evidence="3">
    <location>
        <begin position="961"/>
        <end position="976"/>
    </location>
</feature>
<dbReference type="GO" id="GO:0016887">
    <property type="term" value="F:ATP hydrolysis activity"/>
    <property type="evidence" value="ECO:0007669"/>
    <property type="project" value="InterPro"/>
</dbReference>
<dbReference type="CDD" id="cd00009">
    <property type="entry name" value="AAA"/>
    <property type="match status" value="1"/>
</dbReference>
<gene>
    <name evidence="5" type="ORF">DYB37_001744</name>
</gene>
<reference evidence="5 6" key="1">
    <citation type="submission" date="2018-08" db="EMBL/GenBank/DDBJ databases">
        <title>Aphanomyces genome sequencing and annotation.</title>
        <authorList>
            <person name="Minardi D."/>
            <person name="Oidtmann B."/>
            <person name="Van Der Giezen M."/>
            <person name="Studholme D.J."/>
        </authorList>
    </citation>
    <scope>NUCLEOTIDE SEQUENCE [LARGE SCALE GENOMIC DNA]</scope>
    <source>
        <strain evidence="5 6">Da</strain>
    </source>
</reference>
<dbReference type="SMART" id="SM00382">
    <property type="entry name" value="AAA"/>
    <property type="match status" value="1"/>
</dbReference>
<dbReference type="VEuPathDB" id="FungiDB:H257_04120"/>
<dbReference type="PANTHER" id="PTHR10763:SF26">
    <property type="entry name" value="CELL DIVISION CONTROL PROTEIN 6 HOMOLOG"/>
    <property type="match status" value="1"/>
</dbReference>
<dbReference type="InterPro" id="IPR003593">
    <property type="entry name" value="AAA+_ATPase"/>
</dbReference>
<comment type="caution">
    <text evidence="5">The sequence shown here is derived from an EMBL/GenBank/DDBJ whole genome shotgun (WGS) entry which is preliminary data.</text>
</comment>
<feature type="region of interest" description="Disordered" evidence="3">
    <location>
        <begin position="1610"/>
        <end position="1635"/>
    </location>
</feature>
<feature type="compositionally biased region" description="Acidic residues" evidence="3">
    <location>
        <begin position="841"/>
        <end position="850"/>
    </location>
</feature>